<feature type="region of interest" description="Disordered" evidence="1">
    <location>
        <begin position="461"/>
        <end position="501"/>
    </location>
</feature>
<evidence type="ECO:0008006" key="5">
    <source>
        <dbReference type="Google" id="ProtNLM"/>
    </source>
</evidence>
<evidence type="ECO:0000313" key="3">
    <source>
        <dbReference type="EMBL" id="MBE7325778.1"/>
    </source>
</evidence>
<feature type="compositionally biased region" description="Low complexity" evidence="1">
    <location>
        <begin position="270"/>
        <end position="286"/>
    </location>
</feature>
<organism evidence="3 4">
    <name type="scientific">Nocardioides malaquae</name>
    <dbReference type="NCBI Taxonomy" id="2773426"/>
    <lineage>
        <taxon>Bacteria</taxon>
        <taxon>Bacillati</taxon>
        <taxon>Actinomycetota</taxon>
        <taxon>Actinomycetes</taxon>
        <taxon>Propionibacteriales</taxon>
        <taxon>Nocardioidaceae</taxon>
        <taxon>Nocardioides</taxon>
    </lineage>
</organism>
<name>A0ABR9RW00_9ACTN</name>
<feature type="compositionally biased region" description="Pro residues" evidence="1">
    <location>
        <begin position="420"/>
        <end position="432"/>
    </location>
</feature>
<evidence type="ECO:0000256" key="2">
    <source>
        <dbReference type="SAM" id="SignalP"/>
    </source>
</evidence>
<dbReference type="SUPFAM" id="SSF49319">
    <property type="entry name" value="Actinoxanthin-like"/>
    <property type="match status" value="1"/>
</dbReference>
<feature type="compositionally biased region" description="Basic and acidic residues" evidence="1">
    <location>
        <begin position="366"/>
        <end position="377"/>
    </location>
</feature>
<feature type="compositionally biased region" description="Low complexity" evidence="1">
    <location>
        <begin position="492"/>
        <end position="501"/>
    </location>
</feature>
<keyword evidence="2" id="KW-0732">Signal</keyword>
<feature type="compositionally biased region" description="Low complexity" evidence="1">
    <location>
        <begin position="389"/>
        <end position="419"/>
    </location>
</feature>
<gene>
    <name evidence="3" type="ORF">IEQ44_14085</name>
</gene>
<dbReference type="EMBL" id="JADCSA010000016">
    <property type="protein sequence ID" value="MBE7325778.1"/>
    <property type="molecule type" value="Genomic_DNA"/>
</dbReference>
<evidence type="ECO:0000256" key="1">
    <source>
        <dbReference type="SAM" id="MobiDB-lite"/>
    </source>
</evidence>
<reference evidence="3 4" key="1">
    <citation type="submission" date="2020-10" db="EMBL/GenBank/DDBJ databases">
        <title>Nocardioides sp. isolated from sludge.</title>
        <authorList>
            <person name="Zhang X."/>
        </authorList>
    </citation>
    <scope>NUCLEOTIDE SEQUENCE [LARGE SCALE GENOMIC DNA]</scope>
    <source>
        <strain evidence="3 4">Y6</strain>
    </source>
</reference>
<dbReference type="InterPro" id="IPR027273">
    <property type="entry name" value="Neocarzinostatin-like"/>
</dbReference>
<feature type="compositionally biased region" description="Pro residues" evidence="1">
    <location>
        <begin position="303"/>
        <end position="312"/>
    </location>
</feature>
<proteinExistence type="predicted"/>
<feature type="region of interest" description="Disordered" evidence="1">
    <location>
        <begin position="268"/>
        <end position="445"/>
    </location>
</feature>
<feature type="signal peptide" evidence="2">
    <location>
        <begin position="1"/>
        <end position="30"/>
    </location>
</feature>
<evidence type="ECO:0000313" key="4">
    <source>
        <dbReference type="Proteomes" id="UP000756387"/>
    </source>
</evidence>
<accession>A0ABR9RW00</accession>
<sequence length="501" mass="51328">MREHARLRHAVVAALAAVVALLLAPAASWAEDPEVTLSSSSLRVGDQVQVTARGFAPGEAVTVAVCGAADASGRLACAQGVDAVVAADGTLNQALAVGEPAGPCPCTVVVDGLEGPPHTARIDLLGYPVLKKPKAPEVVVDSATLQGSGGIGHWFGLSPEPTLELVLRNAGVSAAQPALDLSWRDGDDEPVAIVDSGVPVIEPGDSVTFSIPLDLGTFAQGEHTVVGQVVVGDLFAPVEARTTVGPWGLYALVLAALVGGAVMRARSVTAGSASPVRSASPAATPQRSRRRAAPARSVSAPRTPAPRTPAPRTPARGAAPAAERPGRPESPQRPAREDRRSRAGREPAYVGPPRLESTPLAPLPSRGDRSPAQDERASTQTMSPLERLSASAPGRTTATATAPGVRVPSQGVAPRVPTREAPPAPAPAPAPEVPAVQAHQDPQQDMATVAQALAVIAERAEEAPARLPDTYAAPAPQPGRRADRGGKRAARPAKGAWITRR</sequence>
<comment type="caution">
    <text evidence="3">The sequence shown here is derived from an EMBL/GenBank/DDBJ whole genome shotgun (WGS) entry which is preliminary data.</text>
</comment>
<feature type="compositionally biased region" description="Basic and acidic residues" evidence="1">
    <location>
        <begin position="334"/>
        <end position="345"/>
    </location>
</feature>
<dbReference type="RefSeq" id="WP_193639106.1">
    <property type="nucleotide sequence ID" value="NZ_JADCSA010000016.1"/>
</dbReference>
<protein>
    <recommendedName>
        <fullName evidence="5">Neocarzinostatin family protein</fullName>
    </recommendedName>
</protein>
<dbReference type="Proteomes" id="UP000756387">
    <property type="component" value="Unassembled WGS sequence"/>
</dbReference>
<keyword evidence="4" id="KW-1185">Reference proteome</keyword>
<feature type="compositionally biased region" description="Low complexity" evidence="1">
    <location>
        <begin position="313"/>
        <end position="323"/>
    </location>
</feature>
<feature type="chain" id="PRO_5047327984" description="Neocarzinostatin family protein" evidence="2">
    <location>
        <begin position="31"/>
        <end position="501"/>
    </location>
</feature>
<dbReference type="Gene3D" id="2.60.40.230">
    <property type="entry name" value="Neocarzinostatin-like"/>
    <property type="match status" value="1"/>
</dbReference>